<accession>A0AAD7B493</accession>
<reference evidence="2" key="1">
    <citation type="submission" date="2023-03" db="EMBL/GenBank/DDBJ databases">
        <title>Massive genome expansion in bonnet fungi (Mycena s.s.) driven by repeated elements and novel gene families across ecological guilds.</title>
        <authorList>
            <consortium name="Lawrence Berkeley National Laboratory"/>
            <person name="Harder C.B."/>
            <person name="Miyauchi S."/>
            <person name="Viragh M."/>
            <person name="Kuo A."/>
            <person name="Thoen E."/>
            <person name="Andreopoulos B."/>
            <person name="Lu D."/>
            <person name="Skrede I."/>
            <person name="Drula E."/>
            <person name="Henrissat B."/>
            <person name="Morin E."/>
            <person name="Kohler A."/>
            <person name="Barry K."/>
            <person name="LaButti K."/>
            <person name="Morin E."/>
            <person name="Salamov A."/>
            <person name="Lipzen A."/>
            <person name="Mereny Z."/>
            <person name="Hegedus B."/>
            <person name="Baldrian P."/>
            <person name="Stursova M."/>
            <person name="Weitz H."/>
            <person name="Taylor A."/>
            <person name="Grigoriev I.V."/>
            <person name="Nagy L.G."/>
            <person name="Martin F."/>
            <person name="Kauserud H."/>
        </authorList>
    </citation>
    <scope>NUCLEOTIDE SEQUENCE</scope>
    <source>
        <strain evidence="2">9284</strain>
    </source>
</reference>
<sequence length="304" mass="34062">MTSPLQPLLVNTTVGQAPPSPPSSPLLTRQSENRPPEPSPATTEPPKKRRKRNSDALASKSDAEVWNCSDSDILGACACSSVFVWKLTSFSESITSKWRSDHYWHYTPSLVRDESKKQITIVLKCRFNDPLHPSIDRLREEPGTFNTSNMATTSKTCIARDPSRAANAPSSSSSASVYTEATHRTLIALRCASSKRPFNQAEDTFYLQEVELLRPGTKVPSADTVANDVQRLYCNLAGDVRDYFQRRGREIHTVVDGWTAPMGEQYLGAGLIWEDGGEMHHITLEFIRYVFIQFQSRRFSYLAA</sequence>
<feature type="region of interest" description="Disordered" evidence="1">
    <location>
        <begin position="1"/>
        <end position="61"/>
    </location>
</feature>
<evidence type="ECO:0000313" key="3">
    <source>
        <dbReference type="Proteomes" id="UP001221142"/>
    </source>
</evidence>
<dbReference type="Proteomes" id="UP001221142">
    <property type="component" value="Unassembled WGS sequence"/>
</dbReference>
<organism evidence="2 3">
    <name type="scientific">Roridomyces roridus</name>
    <dbReference type="NCBI Taxonomy" id="1738132"/>
    <lineage>
        <taxon>Eukaryota</taxon>
        <taxon>Fungi</taxon>
        <taxon>Dikarya</taxon>
        <taxon>Basidiomycota</taxon>
        <taxon>Agaricomycotina</taxon>
        <taxon>Agaricomycetes</taxon>
        <taxon>Agaricomycetidae</taxon>
        <taxon>Agaricales</taxon>
        <taxon>Marasmiineae</taxon>
        <taxon>Mycenaceae</taxon>
        <taxon>Roridomyces</taxon>
    </lineage>
</organism>
<dbReference type="EMBL" id="JARKIF010000039">
    <property type="protein sequence ID" value="KAJ7609619.1"/>
    <property type="molecule type" value="Genomic_DNA"/>
</dbReference>
<comment type="caution">
    <text evidence="2">The sequence shown here is derived from an EMBL/GenBank/DDBJ whole genome shotgun (WGS) entry which is preliminary data.</text>
</comment>
<feature type="compositionally biased region" description="Polar residues" evidence="1">
    <location>
        <begin position="1"/>
        <end position="15"/>
    </location>
</feature>
<evidence type="ECO:0000313" key="2">
    <source>
        <dbReference type="EMBL" id="KAJ7609619.1"/>
    </source>
</evidence>
<protein>
    <submittedName>
        <fullName evidence="2">Uncharacterized protein</fullName>
    </submittedName>
</protein>
<keyword evidence="3" id="KW-1185">Reference proteome</keyword>
<proteinExistence type="predicted"/>
<evidence type="ECO:0000256" key="1">
    <source>
        <dbReference type="SAM" id="MobiDB-lite"/>
    </source>
</evidence>
<name>A0AAD7B493_9AGAR</name>
<dbReference type="AlphaFoldDB" id="A0AAD7B493"/>
<gene>
    <name evidence="2" type="ORF">FB45DRAFT_347706</name>
</gene>